<feature type="binding site" evidence="17">
    <location>
        <position position="441"/>
    </location>
    <ligand>
        <name>AMP</name>
        <dbReference type="ChEBI" id="CHEBI:456215"/>
    </ligand>
</feature>
<keyword evidence="5 18" id="KW-0479">Metal-binding</keyword>
<evidence type="ECO:0000256" key="14">
    <source>
        <dbReference type="ARBA" id="ARBA00025153"/>
    </source>
</evidence>
<dbReference type="Pfam" id="PF01256">
    <property type="entry name" value="Carb_kinase"/>
    <property type="match status" value="1"/>
</dbReference>
<evidence type="ECO:0000313" key="22">
    <source>
        <dbReference type="EMBL" id="SEG86459.1"/>
    </source>
</evidence>
<comment type="caution">
    <text evidence="18">Lacks conserved residue(s) required for the propagation of feature annotation.</text>
</comment>
<dbReference type="GO" id="GO:0046872">
    <property type="term" value="F:metal ion binding"/>
    <property type="evidence" value="ECO:0007669"/>
    <property type="project" value="UniProtKB-UniRule"/>
</dbReference>
<evidence type="ECO:0000256" key="3">
    <source>
        <dbReference type="ARBA" id="ARBA00006001"/>
    </source>
</evidence>
<feature type="binding site" evidence="18">
    <location>
        <position position="67"/>
    </location>
    <ligand>
        <name>K(+)</name>
        <dbReference type="ChEBI" id="CHEBI:29103"/>
    </ligand>
</feature>
<dbReference type="EC" id="5.1.99.6" evidence="19"/>
<evidence type="ECO:0000256" key="4">
    <source>
        <dbReference type="ARBA" id="ARBA00009524"/>
    </source>
</evidence>
<comment type="catalytic activity">
    <reaction evidence="15 17 19">
        <text>(6S)-NADHX + ADP = AMP + phosphate + NADH + H(+)</text>
        <dbReference type="Rhea" id="RHEA:32223"/>
        <dbReference type="ChEBI" id="CHEBI:15378"/>
        <dbReference type="ChEBI" id="CHEBI:43474"/>
        <dbReference type="ChEBI" id="CHEBI:57945"/>
        <dbReference type="ChEBI" id="CHEBI:64074"/>
        <dbReference type="ChEBI" id="CHEBI:456215"/>
        <dbReference type="ChEBI" id="CHEBI:456216"/>
        <dbReference type="EC" id="4.2.1.136"/>
    </reaction>
</comment>
<comment type="function">
    <text evidence="18">Catalyzes the epimerization of the S- and R-forms of NAD(P)HX, a damaged form of NAD(P)H that is a result of enzymatic or heat-dependent hydration. This is a prerequisite for the S-specific NAD(P)H-hydrate dehydratase to allow the repair of both epimers of NAD(P)HX.</text>
</comment>
<dbReference type="NCBIfam" id="TIGR00196">
    <property type="entry name" value="yjeF_cterm"/>
    <property type="match status" value="1"/>
</dbReference>
<feature type="binding site" evidence="18">
    <location>
        <begin position="66"/>
        <end position="70"/>
    </location>
    <ligand>
        <name>(6S)-NADPHX</name>
        <dbReference type="ChEBI" id="CHEBI:64076"/>
    </ligand>
</feature>
<comment type="function">
    <text evidence="14 19">Bifunctional enzyme that catalyzes the epimerization of the S- and R-forms of NAD(P)HX and the dehydration of the S-form of NAD(P)HX at the expense of ADP, which is converted to AMP. This allows the repair of both epimers of NAD(P)HX, a damaged form of NAD(P)H that is a result of enzymatic or heat-dependent hydration.</text>
</comment>
<dbReference type="EMBL" id="FNVQ01000007">
    <property type="protein sequence ID" value="SEG86459.1"/>
    <property type="molecule type" value="Genomic_DNA"/>
</dbReference>
<feature type="binding site" evidence="17">
    <location>
        <position position="328"/>
    </location>
    <ligand>
        <name>(6S)-NADPHX</name>
        <dbReference type="ChEBI" id="CHEBI:64076"/>
    </ligand>
</feature>
<dbReference type="Gene3D" id="3.40.1190.20">
    <property type="match status" value="1"/>
</dbReference>
<evidence type="ECO:0000256" key="1">
    <source>
        <dbReference type="ARBA" id="ARBA00000013"/>
    </source>
</evidence>
<evidence type="ECO:0000313" key="23">
    <source>
        <dbReference type="Proteomes" id="UP000236745"/>
    </source>
</evidence>
<evidence type="ECO:0000256" key="17">
    <source>
        <dbReference type="HAMAP-Rule" id="MF_01965"/>
    </source>
</evidence>
<comment type="function">
    <text evidence="17">Catalyzes the dehydration of the S-form of NAD(P)HX at the expense of ADP, which is converted to AMP. Together with NAD(P)HX epimerase, which catalyzes the epimerization of the S- and R-forms, the enzyme allows the repair of both epimers of NAD(P)HX, a damaged form of NAD(P)H that is a result of enzymatic or heat-dependent hydration.</text>
</comment>
<dbReference type="InterPro" id="IPR017953">
    <property type="entry name" value="Carbohydrate_kinase_pred_CS"/>
</dbReference>
<keyword evidence="8 17" id="KW-0521">NADP</keyword>
<feature type="binding site" evidence="17">
    <location>
        <position position="267"/>
    </location>
    <ligand>
        <name>(6S)-NADPHX</name>
        <dbReference type="ChEBI" id="CHEBI:64076"/>
    </ligand>
</feature>
<dbReference type="PROSITE" id="PS51385">
    <property type="entry name" value="YJEF_N"/>
    <property type="match status" value="1"/>
</dbReference>
<evidence type="ECO:0000259" key="20">
    <source>
        <dbReference type="PROSITE" id="PS51383"/>
    </source>
</evidence>
<dbReference type="AlphaFoldDB" id="A0A1H6DMK5"/>
<dbReference type="Pfam" id="PF03853">
    <property type="entry name" value="YjeF_N"/>
    <property type="match status" value="1"/>
</dbReference>
<evidence type="ECO:0000256" key="11">
    <source>
        <dbReference type="ARBA" id="ARBA00023235"/>
    </source>
</evidence>
<evidence type="ECO:0000256" key="16">
    <source>
        <dbReference type="ARBA" id="ARBA00049209"/>
    </source>
</evidence>
<keyword evidence="13" id="KW-0511">Multifunctional enzyme</keyword>
<comment type="subunit">
    <text evidence="17">Homotetramer.</text>
</comment>
<feature type="binding site" evidence="18">
    <location>
        <begin position="136"/>
        <end position="142"/>
    </location>
    <ligand>
        <name>(6S)-NADPHX</name>
        <dbReference type="ChEBI" id="CHEBI:64076"/>
    </ligand>
</feature>
<comment type="cofactor">
    <cofactor evidence="18 19">
        <name>K(+)</name>
        <dbReference type="ChEBI" id="CHEBI:29103"/>
    </cofactor>
    <text evidence="18 19">Binds 1 potassium ion per subunit.</text>
</comment>
<evidence type="ECO:0000256" key="12">
    <source>
        <dbReference type="ARBA" id="ARBA00023239"/>
    </source>
</evidence>
<proteinExistence type="inferred from homology"/>
<reference evidence="22 23" key="1">
    <citation type="submission" date="2016-10" db="EMBL/GenBank/DDBJ databases">
        <authorList>
            <person name="de Groot N.N."/>
        </authorList>
    </citation>
    <scope>NUCLEOTIDE SEQUENCE [LARGE SCALE GENOMIC DNA]</scope>
    <source>
        <strain evidence="22 23">DSM 22012</strain>
    </source>
</reference>
<evidence type="ECO:0000256" key="10">
    <source>
        <dbReference type="ARBA" id="ARBA00023027"/>
    </source>
</evidence>
<feature type="binding site" evidence="18">
    <location>
        <position position="165"/>
    </location>
    <ligand>
        <name>(6S)-NADPHX</name>
        <dbReference type="ChEBI" id="CHEBI:64076"/>
    </ligand>
</feature>
<feature type="binding site" evidence="18">
    <location>
        <position position="168"/>
    </location>
    <ligand>
        <name>K(+)</name>
        <dbReference type="ChEBI" id="CHEBI:29103"/>
    </ligand>
</feature>
<comment type="similarity">
    <text evidence="18">Belongs to the NnrE/AIBP family.</text>
</comment>
<keyword evidence="6 17" id="KW-0547">Nucleotide-binding</keyword>
<keyword evidence="23" id="KW-1185">Reference proteome</keyword>
<dbReference type="CDD" id="cd01171">
    <property type="entry name" value="YXKO-related"/>
    <property type="match status" value="1"/>
</dbReference>
<dbReference type="PROSITE" id="PS51383">
    <property type="entry name" value="YJEF_C_3"/>
    <property type="match status" value="1"/>
</dbReference>
<comment type="cofactor">
    <cofactor evidence="17">
        <name>Mg(2+)</name>
        <dbReference type="ChEBI" id="CHEBI:18420"/>
    </cofactor>
</comment>
<organism evidence="22 23">
    <name type="scientific">Marinobacterium lutimaris</name>
    <dbReference type="NCBI Taxonomy" id="568106"/>
    <lineage>
        <taxon>Bacteria</taxon>
        <taxon>Pseudomonadati</taxon>
        <taxon>Pseudomonadota</taxon>
        <taxon>Gammaproteobacteria</taxon>
        <taxon>Oceanospirillales</taxon>
        <taxon>Oceanospirillaceae</taxon>
        <taxon>Marinobacterium</taxon>
    </lineage>
</organism>
<dbReference type="EC" id="4.2.1.136" evidence="19"/>
<dbReference type="GO" id="GO:0046496">
    <property type="term" value="P:nicotinamide nucleotide metabolic process"/>
    <property type="evidence" value="ECO:0007669"/>
    <property type="project" value="UniProtKB-UniRule"/>
</dbReference>
<dbReference type="InterPro" id="IPR030677">
    <property type="entry name" value="Nnr"/>
</dbReference>
<dbReference type="SUPFAM" id="SSF53613">
    <property type="entry name" value="Ribokinase-like"/>
    <property type="match status" value="1"/>
</dbReference>
<dbReference type="NCBIfam" id="TIGR00197">
    <property type="entry name" value="yjeF_nterm"/>
    <property type="match status" value="1"/>
</dbReference>
<feature type="domain" description="YjeF C-terminal" evidence="20">
    <location>
        <begin position="232"/>
        <end position="501"/>
    </location>
</feature>
<dbReference type="HAMAP" id="MF_01966">
    <property type="entry name" value="NADHX_epimerase"/>
    <property type="match status" value="1"/>
</dbReference>
<dbReference type="Gene3D" id="3.40.50.10260">
    <property type="entry name" value="YjeF N-terminal domain"/>
    <property type="match status" value="1"/>
</dbReference>
<dbReference type="OrthoDB" id="9806925at2"/>
<dbReference type="InterPro" id="IPR029056">
    <property type="entry name" value="Ribokinase-like"/>
</dbReference>
<dbReference type="Proteomes" id="UP000236745">
    <property type="component" value="Unassembled WGS sequence"/>
</dbReference>
<comment type="catalytic activity">
    <reaction evidence="2 18 19">
        <text>(6R)-NADPHX = (6S)-NADPHX</text>
        <dbReference type="Rhea" id="RHEA:32227"/>
        <dbReference type="ChEBI" id="CHEBI:64076"/>
        <dbReference type="ChEBI" id="CHEBI:64077"/>
        <dbReference type="EC" id="5.1.99.6"/>
    </reaction>
</comment>
<feature type="domain" description="YjeF N-terminal" evidence="21">
    <location>
        <begin position="18"/>
        <end position="222"/>
    </location>
</feature>
<evidence type="ECO:0000256" key="7">
    <source>
        <dbReference type="ARBA" id="ARBA00022840"/>
    </source>
</evidence>
<keyword evidence="12 17" id="KW-0456">Lyase</keyword>
<feature type="binding site" evidence="17">
    <location>
        <position position="442"/>
    </location>
    <ligand>
        <name>(6S)-NADPHX</name>
        <dbReference type="ChEBI" id="CHEBI:64076"/>
    </ligand>
</feature>
<dbReference type="SUPFAM" id="SSF64153">
    <property type="entry name" value="YjeF N-terminal domain-like"/>
    <property type="match status" value="1"/>
</dbReference>
<dbReference type="PROSITE" id="PS01050">
    <property type="entry name" value="YJEF_C_2"/>
    <property type="match status" value="1"/>
</dbReference>
<evidence type="ECO:0000256" key="2">
    <source>
        <dbReference type="ARBA" id="ARBA00000909"/>
    </source>
</evidence>
<comment type="similarity">
    <text evidence="4 19">In the C-terminal section; belongs to the NnrD/CARKD family.</text>
</comment>
<evidence type="ECO:0000256" key="18">
    <source>
        <dbReference type="HAMAP-Rule" id="MF_01966"/>
    </source>
</evidence>
<name>A0A1H6DMK5_9GAMM</name>
<evidence type="ECO:0000256" key="13">
    <source>
        <dbReference type="ARBA" id="ARBA00023268"/>
    </source>
</evidence>
<keyword evidence="11 18" id="KW-0413">Isomerase</keyword>
<comment type="catalytic activity">
    <reaction evidence="16 17 19">
        <text>(6S)-NADPHX + ADP = AMP + phosphate + NADPH + H(+)</text>
        <dbReference type="Rhea" id="RHEA:32235"/>
        <dbReference type="ChEBI" id="CHEBI:15378"/>
        <dbReference type="ChEBI" id="CHEBI:43474"/>
        <dbReference type="ChEBI" id="CHEBI:57783"/>
        <dbReference type="ChEBI" id="CHEBI:64076"/>
        <dbReference type="ChEBI" id="CHEBI:456215"/>
        <dbReference type="ChEBI" id="CHEBI:456216"/>
        <dbReference type="EC" id="4.2.1.136"/>
    </reaction>
</comment>
<feature type="binding site" evidence="17">
    <location>
        <begin position="413"/>
        <end position="417"/>
    </location>
    <ligand>
        <name>AMP</name>
        <dbReference type="ChEBI" id="CHEBI:456215"/>
    </ligand>
</feature>
<sequence>MSINREVLPATLYTAEQCRALDRTAIEQFGIPGFRLMQRAGQAAWAVIGQQWPQLRRISIVCGAGNNGGDGLVIAGLAWQAGLEVQLIVVGERYAEKLRGEALEAWQWLSGFGVKADNWYPGIELTGELIVDALLGIGLSGQVRGEAASVIAQINRCEQPVLAVDIPSGLCADTGAELGMAVYADLTITFIALKQGLLTHQGVDHVGNLLFDALLLPDEVFEDVPVSAFRTDTEDLRELLPKRPASSHKGMYGHLLVVGGDLGMGGAALMAAQAALRTGAGLVSLATREEHRMAALTRVPEVMCHGIDEADELEPLLAKADAVVIGPGLGQSVWGRRLFEAVLESDKPMLLDADALNLLAQSDSTLPEHDWVLTPHPGEAARLLDTDTADIQANRFEQVRELQSRCGGTVVLKGAGTLSCDGDVIHLCSDGNPGMATAGMGDVLSGIIGGVLARGMPAVDAARVGVLVHARAADLCARQLGAGGLLATDLMNTIPLVINGLEENV</sequence>
<dbReference type="InterPro" id="IPR036652">
    <property type="entry name" value="YjeF_N_dom_sf"/>
</dbReference>
<comment type="similarity">
    <text evidence="3 19">In the N-terminal section; belongs to the NnrE/AIBP family.</text>
</comment>
<comment type="catalytic activity">
    <reaction evidence="1 18 19">
        <text>(6R)-NADHX = (6S)-NADHX</text>
        <dbReference type="Rhea" id="RHEA:32215"/>
        <dbReference type="ChEBI" id="CHEBI:64074"/>
        <dbReference type="ChEBI" id="CHEBI:64075"/>
        <dbReference type="EC" id="5.1.99.6"/>
    </reaction>
</comment>
<dbReference type="PANTHER" id="PTHR12592">
    <property type="entry name" value="ATP-DEPENDENT (S)-NAD(P)H-HYDRATE DEHYDRATASE FAMILY MEMBER"/>
    <property type="match status" value="1"/>
</dbReference>
<evidence type="ECO:0000256" key="15">
    <source>
        <dbReference type="ARBA" id="ARBA00048238"/>
    </source>
</evidence>
<keyword evidence="9 18" id="KW-0630">Potassium</keyword>
<comment type="similarity">
    <text evidence="17">Belongs to the NnrD/CARKD family.</text>
</comment>
<evidence type="ECO:0000259" key="21">
    <source>
        <dbReference type="PROSITE" id="PS51385"/>
    </source>
</evidence>
<dbReference type="GO" id="GO:0052856">
    <property type="term" value="F:NAD(P)HX epimerase activity"/>
    <property type="evidence" value="ECO:0007669"/>
    <property type="project" value="UniProtKB-UniRule"/>
</dbReference>
<evidence type="ECO:0000256" key="6">
    <source>
        <dbReference type="ARBA" id="ARBA00022741"/>
    </source>
</evidence>
<feature type="binding site" evidence="17">
    <location>
        <position position="376"/>
    </location>
    <ligand>
        <name>(6S)-NADPHX</name>
        <dbReference type="ChEBI" id="CHEBI:64076"/>
    </ligand>
</feature>
<protein>
    <recommendedName>
        <fullName evidence="19">Bifunctional NAD(P)H-hydrate repair enzyme</fullName>
    </recommendedName>
    <alternativeName>
        <fullName evidence="19">Nicotinamide nucleotide repair protein</fullName>
    </alternativeName>
    <domain>
        <recommendedName>
            <fullName evidence="19">ADP-dependent (S)-NAD(P)H-hydrate dehydratase</fullName>
            <ecNumber evidence="19">4.2.1.136</ecNumber>
        </recommendedName>
        <alternativeName>
            <fullName evidence="19">ADP-dependent NAD(P)HX dehydratase</fullName>
        </alternativeName>
    </domain>
    <domain>
        <recommendedName>
            <fullName evidence="19">NAD(P)H-hydrate epimerase</fullName>
            <ecNumber evidence="19">5.1.99.6</ecNumber>
        </recommendedName>
    </domain>
</protein>
<dbReference type="GO" id="GO:0110051">
    <property type="term" value="P:metabolite repair"/>
    <property type="evidence" value="ECO:0007669"/>
    <property type="project" value="TreeGrafter"/>
</dbReference>
<evidence type="ECO:0000256" key="9">
    <source>
        <dbReference type="ARBA" id="ARBA00022958"/>
    </source>
</evidence>
<dbReference type="PANTHER" id="PTHR12592:SF0">
    <property type="entry name" value="ATP-DEPENDENT (S)-NAD(P)H-HYDRATE DEHYDRATASE"/>
    <property type="match status" value="1"/>
</dbReference>
<dbReference type="InterPro" id="IPR004443">
    <property type="entry name" value="YjeF_N_dom"/>
</dbReference>
<evidence type="ECO:0000256" key="8">
    <source>
        <dbReference type="ARBA" id="ARBA00022857"/>
    </source>
</evidence>
<keyword evidence="10 17" id="KW-0520">NAD</keyword>
<dbReference type="InterPro" id="IPR000631">
    <property type="entry name" value="CARKD"/>
</dbReference>
<dbReference type="HAMAP" id="MF_01965">
    <property type="entry name" value="NADHX_dehydratase"/>
    <property type="match status" value="1"/>
</dbReference>
<keyword evidence="7 17" id="KW-0067">ATP-binding</keyword>
<dbReference type="PIRSF" id="PIRSF017184">
    <property type="entry name" value="Nnr"/>
    <property type="match status" value="1"/>
</dbReference>
<accession>A0A1H6DMK5</accession>
<dbReference type="GO" id="GO:0005524">
    <property type="term" value="F:ATP binding"/>
    <property type="evidence" value="ECO:0007669"/>
    <property type="project" value="UniProtKB-UniRule"/>
</dbReference>
<gene>
    <name evidence="17" type="primary">nnrD</name>
    <name evidence="18" type="synonym">nnrE</name>
    <name evidence="22" type="ORF">SAMN05444390_107196</name>
</gene>
<dbReference type="RefSeq" id="WP_104005653.1">
    <property type="nucleotide sequence ID" value="NZ_FNVQ01000007.1"/>
</dbReference>
<dbReference type="GO" id="GO:0052855">
    <property type="term" value="F:ADP-dependent NAD(P)H-hydrate dehydratase activity"/>
    <property type="evidence" value="ECO:0007669"/>
    <property type="project" value="UniProtKB-UniRule"/>
</dbReference>
<feature type="binding site" evidence="18">
    <location>
        <position position="132"/>
    </location>
    <ligand>
        <name>K(+)</name>
        <dbReference type="ChEBI" id="CHEBI:29103"/>
    </ligand>
</feature>
<evidence type="ECO:0000256" key="5">
    <source>
        <dbReference type="ARBA" id="ARBA00022723"/>
    </source>
</evidence>
<evidence type="ECO:0000256" key="19">
    <source>
        <dbReference type="PIRNR" id="PIRNR017184"/>
    </source>
</evidence>